<evidence type="ECO:0000259" key="6">
    <source>
        <dbReference type="PROSITE" id="PS50045"/>
    </source>
</evidence>
<dbReference type="InterPro" id="IPR002078">
    <property type="entry name" value="Sigma_54_int"/>
</dbReference>
<dbReference type="CDD" id="cd00009">
    <property type="entry name" value="AAA"/>
    <property type="match status" value="1"/>
</dbReference>
<organism evidence="7 8">
    <name type="scientific">Candidatus Methylobacter titanis</name>
    <dbReference type="NCBI Taxonomy" id="3053457"/>
    <lineage>
        <taxon>Bacteria</taxon>
        <taxon>Pseudomonadati</taxon>
        <taxon>Pseudomonadota</taxon>
        <taxon>Gammaproteobacteria</taxon>
        <taxon>Methylococcales</taxon>
        <taxon>Methylococcaceae</taxon>
        <taxon>Methylobacter</taxon>
    </lineage>
</organism>
<sequence length="319" mass="34898">MDHFSAIIGQSPAIDSLIRSARIVAATDVTVLLKGKTGTGKEVLATAIQQASARANKAFISLNCAALPESLIESELFGHKKGSFTGASADKQGLFQAADGGTLFLDEINSLPLSIQAKLLRCLESGECLAVGDIKPYKVDVRVISATNTDLDKQIKAGEFRSDLFFRLNVVPLELPPLAQRTEDIESLIKHFMVLFEDTYTLTAPKFSKPALKALKAYSWPGNIRELRNLCERLSILLAGRVIEPENLPPEFNNKISSNAPIATDFTLPETGLKLDTLEANLIYQALNRTKGNRSQSAKLLGISRDTLLYRMHKHGFAM</sequence>
<keyword evidence="2" id="KW-0067">ATP-binding</keyword>
<dbReference type="Gene3D" id="3.40.50.300">
    <property type="entry name" value="P-loop containing nucleotide triphosphate hydrolases"/>
    <property type="match status" value="1"/>
</dbReference>
<dbReference type="GO" id="GO:0043565">
    <property type="term" value="F:sequence-specific DNA binding"/>
    <property type="evidence" value="ECO:0007669"/>
    <property type="project" value="InterPro"/>
</dbReference>
<dbReference type="Pfam" id="PF00158">
    <property type="entry name" value="Sigma54_activat"/>
    <property type="match status" value="1"/>
</dbReference>
<proteinExistence type="predicted"/>
<dbReference type="PANTHER" id="PTHR32071">
    <property type="entry name" value="TRANSCRIPTIONAL REGULATORY PROTEIN"/>
    <property type="match status" value="1"/>
</dbReference>
<dbReference type="Proteomes" id="UP001160519">
    <property type="component" value="Unassembled WGS sequence"/>
</dbReference>
<dbReference type="PROSITE" id="PS00676">
    <property type="entry name" value="SIGMA54_INTERACT_2"/>
    <property type="match status" value="1"/>
</dbReference>
<dbReference type="GO" id="GO:0005524">
    <property type="term" value="F:ATP binding"/>
    <property type="evidence" value="ECO:0007669"/>
    <property type="project" value="UniProtKB-KW"/>
</dbReference>
<evidence type="ECO:0000313" key="7">
    <source>
        <dbReference type="EMBL" id="MDI1229766.1"/>
    </source>
</evidence>
<dbReference type="Pfam" id="PF25601">
    <property type="entry name" value="AAA_lid_14"/>
    <property type="match status" value="1"/>
</dbReference>
<gene>
    <name evidence="7" type="ORF">PSU93_01275</name>
</gene>
<evidence type="ECO:0000256" key="3">
    <source>
        <dbReference type="ARBA" id="ARBA00023015"/>
    </source>
</evidence>
<dbReference type="FunFam" id="3.40.50.300:FF:000006">
    <property type="entry name" value="DNA-binding transcriptional regulator NtrC"/>
    <property type="match status" value="1"/>
</dbReference>
<keyword evidence="8" id="KW-1185">Reference proteome</keyword>
<dbReference type="Pfam" id="PF02954">
    <property type="entry name" value="HTH_8"/>
    <property type="match status" value="1"/>
</dbReference>
<dbReference type="EMBL" id="JAQSDF010000002">
    <property type="protein sequence ID" value="MDI1229766.1"/>
    <property type="molecule type" value="Genomic_DNA"/>
</dbReference>
<dbReference type="SUPFAM" id="SSF46689">
    <property type="entry name" value="Homeodomain-like"/>
    <property type="match status" value="1"/>
</dbReference>
<dbReference type="InterPro" id="IPR025943">
    <property type="entry name" value="Sigma_54_int_dom_ATP-bd_2"/>
</dbReference>
<evidence type="ECO:0000313" key="8">
    <source>
        <dbReference type="Proteomes" id="UP001160519"/>
    </source>
</evidence>
<dbReference type="SUPFAM" id="SSF52540">
    <property type="entry name" value="P-loop containing nucleoside triphosphate hydrolases"/>
    <property type="match status" value="1"/>
</dbReference>
<evidence type="ECO:0000256" key="5">
    <source>
        <dbReference type="ARBA" id="ARBA00023163"/>
    </source>
</evidence>
<dbReference type="InterPro" id="IPR058031">
    <property type="entry name" value="AAA_lid_NorR"/>
</dbReference>
<keyword evidence="5" id="KW-0804">Transcription</keyword>
<evidence type="ECO:0000256" key="1">
    <source>
        <dbReference type="ARBA" id="ARBA00022741"/>
    </source>
</evidence>
<dbReference type="InterPro" id="IPR027417">
    <property type="entry name" value="P-loop_NTPase"/>
</dbReference>
<name>A0AA43TIZ8_9GAMM</name>
<dbReference type="AlphaFoldDB" id="A0AA43TIZ8"/>
<dbReference type="Gene3D" id="1.10.8.60">
    <property type="match status" value="1"/>
</dbReference>
<keyword evidence="3" id="KW-0805">Transcription regulation</keyword>
<keyword evidence="1" id="KW-0547">Nucleotide-binding</keyword>
<dbReference type="Gene3D" id="1.10.10.60">
    <property type="entry name" value="Homeodomain-like"/>
    <property type="match status" value="1"/>
</dbReference>
<comment type="caution">
    <text evidence="7">The sequence shown here is derived from an EMBL/GenBank/DDBJ whole genome shotgun (WGS) entry which is preliminary data.</text>
</comment>
<accession>A0AA43TIZ8</accession>
<reference evidence="7" key="1">
    <citation type="submission" date="2023-01" db="EMBL/GenBank/DDBJ databases">
        <title>Biogeochemical cycle of methane in antarctic sediments.</title>
        <authorList>
            <person name="Roldan D.M."/>
            <person name="Menes R.J."/>
        </authorList>
    </citation>
    <scope>NUCLEOTIDE SEQUENCE [LARGE SCALE GENOMIC DNA]</scope>
    <source>
        <strain evidence="7">K-2018 MAG008</strain>
    </source>
</reference>
<keyword evidence="4" id="KW-0238">DNA-binding</keyword>
<dbReference type="PROSITE" id="PS50045">
    <property type="entry name" value="SIGMA54_INTERACT_4"/>
    <property type="match status" value="1"/>
</dbReference>
<dbReference type="PROSITE" id="PS00688">
    <property type="entry name" value="SIGMA54_INTERACT_3"/>
    <property type="match status" value="1"/>
</dbReference>
<feature type="domain" description="Sigma-54 factor interaction" evidence="6">
    <location>
        <begin position="7"/>
        <end position="236"/>
    </location>
</feature>
<dbReference type="PRINTS" id="PR01590">
    <property type="entry name" value="HTHFIS"/>
</dbReference>
<protein>
    <submittedName>
        <fullName evidence="7">Sigma-54 dependent transcriptional regulator</fullName>
    </submittedName>
</protein>
<dbReference type="InterPro" id="IPR003593">
    <property type="entry name" value="AAA+_ATPase"/>
</dbReference>
<evidence type="ECO:0000256" key="2">
    <source>
        <dbReference type="ARBA" id="ARBA00022840"/>
    </source>
</evidence>
<dbReference type="GO" id="GO:0006355">
    <property type="term" value="P:regulation of DNA-templated transcription"/>
    <property type="evidence" value="ECO:0007669"/>
    <property type="project" value="InterPro"/>
</dbReference>
<dbReference type="InterPro" id="IPR025944">
    <property type="entry name" value="Sigma_54_int_dom_CS"/>
</dbReference>
<dbReference type="InterPro" id="IPR009057">
    <property type="entry name" value="Homeodomain-like_sf"/>
</dbReference>
<dbReference type="InterPro" id="IPR002197">
    <property type="entry name" value="HTH_Fis"/>
</dbReference>
<evidence type="ECO:0000256" key="4">
    <source>
        <dbReference type="ARBA" id="ARBA00023125"/>
    </source>
</evidence>
<dbReference type="SMART" id="SM00382">
    <property type="entry name" value="AAA"/>
    <property type="match status" value="1"/>
</dbReference>